<accession>A0A0F9MC53</accession>
<sequence>GQSYSQVPGTAYGAYPSAPFLGSGGTGTGGKGGGYIKIQADSFDLTTGNISSNGANSTQPPMTASGGAGSGGGIYLISNQAFSGANKITANGGIGIQGAGGGYGGGGAGGRVIVQSSSVSGAATVTGGSGNQTGNVGDFMAVTPYYDNGSVGGTSTGLRMGDPSEELKKWQSISWASSNLTTTYKIRLQARAADAWGWEYRIYASRSRVYFKYRVDRANC</sequence>
<gene>
    <name evidence="1" type="ORF">LCGC14_1477930</name>
</gene>
<dbReference type="EMBL" id="LAZR01010468">
    <property type="protein sequence ID" value="KKM66762.1"/>
    <property type="molecule type" value="Genomic_DNA"/>
</dbReference>
<protein>
    <submittedName>
        <fullName evidence="1">Uncharacterized protein</fullName>
    </submittedName>
</protein>
<feature type="non-terminal residue" evidence="1">
    <location>
        <position position="1"/>
    </location>
</feature>
<dbReference type="AlphaFoldDB" id="A0A0F9MC53"/>
<reference evidence="1" key="1">
    <citation type="journal article" date="2015" name="Nature">
        <title>Complex archaea that bridge the gap between prokaryotes and eukaryotes.</title>
        <authorList>
            <person name="Spang A."/>
            <person name="Saw J.H."/>
            <person name="Jorgensen S.L."/>
            <person name="Zaremba-Niedzwiedzka K."/>
            <person name="Martijn J."/>
            <person name="Lind A.E."/>
            <person name="van Eijk R."/>
            <person name="Schleper C."/>
            <person name="Guy L."/>
            <person name="Ettema T.J."/>
        </authorList>
    </citation>
    <scope>NUCLEOTIDE SEQUENCE</scope>
</reference>
<evidence type="ECO:0000313" key="1">
    <source>
        <dbReference type="EMBL" id="KKM66762.1"/>
    </source>
</evidence>
<comment type="caution">
    <text evidence="1">The sequence shown here is derived from an EMBL/GenBank/DDBJ whole genome shotgun (WGS) entry which is preliminary data.</text>
</comment>
<proteinExistence type="predicted"/>
<organism evidence="1">
    <name type="scientific">marine sediment metagenome</name>
    <dbReference type="NCBI Taxonomy" id="412755"/>
    <lineage>
        <taxon>unclassified sequences</taxon>
        <taxon>metagenomes</taxon>
        <taxon>ecological metagenomes</taxon>
    </lineage>
</organism>
<name>A0A0F9MC53_9ZZZZ</name>